<organism evidence="3 4">
    <name type="scientific">Knipowitschia caucasica</name>
    <name type="common">Caucasian dwarf goby</name>
    <name type="synonym">Pomatoschistus caucasicus</name>
    <dbReference type="NCBI Taxonomy" id="637954"/>
    <lineage>
        <taxon>Eukaryota</taxon>
        <taxon>Metazoa</taxon>
        <taxon>Chordata</taxon>
        <taxon>Craniata</taxon>
        <taxon>Vertebrata</taxon>
        <taxon>Euteleostomi</taxon>
        <taxon>Actinopterygii</taxon>
        <taxon>Neopterygii</taxon>
        <taxon>Teleostei</taxon>
        <taxon>Neoteleostei</taxon>
        <taxon>Acanthomorphata</taxon>
        <taxon>Gobiaria</taxon>
        <taxon>Gobiiformes</taxon>
        <taxon>Gobioidei</taxon>
        <taxon>Gobiidae</taxon>
        <taxon>Gobiinae</taxon>
        <taxon>Knipowitschia</taxon>
    </lineage>
</organism>
<protein>
    <submittedName>
        <fullName evidence="3">Uncharacterized protein</fullName>
    </submittedName>
</protein>
<dbReference type="EMBL" id="OZ035844">
    <property type="protein sequence ID" value="CAL1597955.1"/>
    <property type="molecule type" value="Genomic_DNA"/>
</dbReference>
<reference evidence="3 4" key="1">
    <citation type="submission" date="2024-04" db="EMBL/GenBank/DDBJ databases">
        <authorList>
            <person name="Waldvogel A.-M."/>
            <person name="Schoenle A."/>
        </authorList>
    </citation>
    <scope>NUCLEOTIDE SEQUENCE [LARGE SCALE GENOMIC DNA]</scope>
</reference>
<feature type="compositionally biased region" description="Polar residues" evidence="1">
    <location>
        <begin position="32"/>
        <end position="58"/>
    </location>
</feature>
<dbReference type="AlphaFoldDB" id="A0AAV2L9V3"/>
<feature type="region of interest" description="Disordered" evidence="1">
    <location>
        <begin position="25"/>
        <end position="89"/>
    </location>
</feature>
<proteinExistence type="predicted"/>
<accession>A0AAV2L9V3</accession>
<evidence type="ECO:0000313" key="3">
    <source>
        <dbReference type="EMBL" id="CAL1597955.1"/>
    </source>
</evidence>
<evidence type="ECO:0000313" key="4">
    <source>
        <dbReference type="Proteomes" id="UP001497482"/>
    </source>
</evidence>
<name>A0AAV2L9V3_KNICA</name>
<feature type="chain" id="PRO_5043842026" evidence="2">
    <location>
        <begin position="27"/>
        <end position="132"/>
    </location>
</feature>
<evidence type="ECO:0000256" key="2">
    <source>
        <dbReference type="SAM" id="SignalP"/>
    </source>
</evidence>
<dbReference type="Proteomes" id="UP001497482">
    <property type="component" value="Chromosome 22"/>
</dbReference>
<keyword evidence="2" id="KW-0732">Signal</keyword>
<keyword evidence="4" id="KW-1185">Reference proteome</keyword>
<evidence type="ECO:0000256" key="1">
    <source>
        <dbReference type="SAM" id="MobiDB-lite"/>
    </source>
</evidence>
<gene>
    <name evidence="3" type="ORF">KC01_LOCUS26418</name>
</gene>
<feature type="signal peptide" evidence="2">
    <location>
        <begin position="1"/>
        <end position="26"/>
    </location>
</feature>
<sequence>MWQRLKQSSLVVPVSSVLVLVLGSGSDPPFQSPGSGSTPRLKQVQSAPLDQQGNTPTASSELQPGPEPPSPGSRSHSPRRAQAPAPGLTLLCGRPHIAPSRPHVSVIPAASCILFGLILRLQPPLCLLRFRQ</sequence>